<reference evidence="1 2" key="1">
    <citation type="submission" date="2016-11" db="EMBL/GenBank/DDBJ databases">
        <authorList>
            <person name="Jaros S."/>
            <person name="Januszkiewicz K."/>
            <person name="Wedrychowicz H."/>
        </authorList>
    </citation>
    <scope>NUCLEOTIDE SEQUENCE [LARGE SCALE GENOMIC DNA]</scope>
    <source>
        <strain evidence="1 2">DSM 43832</strain>
    </source>
</reference>
<name>A0A1M6N9M5_PSETH</name>
<dbReference type="AlphaFoldDB" id="A0A1M6N9M5"/>
<evidence type="ECO:0000313" key="1">
    <source>
        <dbReference type="EMBL" id="SHJ92438.1"/>
    </source>
</evidence>
<evidence type="ECO:0000313" key="2">
    <source>
        <dbReference type="Proteomes" id="UP000184363"/>
    </source>
</evidence>
<gene>
    <name evidence="1" type="ORF">SAMN05443637_101117</name>
</gene>
<dbReference type="RefSeq" id="WP_200803702.1">
    <property type="nucleotide sequence ID" value="NZ_FRAP01000001.1"/>
</dbReference>
<protein>
    <submittedName>
        <fullName evidence="1">Uncharacterized protein</fullName>
    </submittedName>
</protein>
<dbReference type="Proteomes" id="UP000184363">
    <property type="component" value="Unassembled WGS sequence"/>
</dbReference>
<dbReference type="EMBL" id="FRAP01000001">
    <property type="protein sequence ID" value="SHJ92438.1"/>
    <property type="molecule type" value="Genomic_DNA"/>
</dbReference>
<sequence length="62" mass="6586">MGRGRGDRHPRADPVRPSARLRRLAVDGAARLRVLAVRSGSAGQRGIGQRVIDVVAGGTTER</sequence>
<organism evidence="1 2">
    <name type="scientific">Pseudonocardia thermophila</name>
    <dbReference type="NCBI Taxonomy" id="1848"/>
    <lineage>
        <taxon>Bacteria</taxon>
        <taxon>Bacillati</taxon>
        <taxon>Actinomycetota</taxon>
        <taxon>Actinomycetes</taxon>
        <taxon>Pseudonocardiales</taxon>
        <taxon>Pseudonocardiaceae</taxon>
        <taxon>Pseudonocardia</taxon>
    </lineage>
</organism>
<keyword evidence="2" id="KW-1185">Reference proteome</keyword>
<proteinExistence type="predicted"/>
<accession>A0A1M6N9M5</accession>